<evidence type="ECO:0000259" key="1">
    <source>
        <dbReference type="Pfam" id="PF22016"/>
    </source>
</evidence>
<sequence length="186" mass="21186">MIRLHCTKDLLKRLPLQANGRIRTPRHSRVAANDDDLETRLSGWHAKRLLIQRRQCLLFVHDATRFPVFVPAVLKAVFAALDYHFSTSFMNTLLKTGADNELMDRAQAALAPLVCDSVCDRSVQGTMNQMGQDLDYLFDDDRTPVNELTGYRQGAWLADRPCMVKGGKECLWPKQAMRDFLLDQGH</sequence>
<dbReference type="Proteomes" id="UP000066624">
    <property type="component" value="Chromosome"/>
</dbReference>
<dbReference type="OrthoDB" id="9801392at2"/>
<name>A0A0K0XZW6_9GAMM</name>
<proteinExistence type="predicted"/>
<dbReference type="KEGG" id="wma:WM2015_2862"/>
<evidence type="ECO:0000313" key="2">
    <source>
        <dbReference type="EMBL" id="AKS43219.1"/>
    </source>
</evidence>
<dbReference type="InterPro" id="IPR053864">
    <property type="entry name" value="DUF6933"/>
</dbReference>
<gene>
    <name evidence="2" type="ORF">WM2015_2862</name>
</gene>
<dbReference type="Pfam" id="PF22016">
    <property type="entry name" value="DUF6933"/>
    <property type="match status" value="1"/>
</dbReference>
<accession>A0A0K0XZW6</accession>
<dbReference type="RefSeq" id="WP_049726724.1">
    <property type="nucleotide sequence ID" value="NZ_CP012154.1"/>
</dbReference>
<evidence type="ECO:0000313" key="3">
    <source>
        <dbReference type="Proteomes" id="UP000066624"/>
    </source>
</evidence>
<reference evidence="2 3" key="1">
    <citation type="submission" date="2015-07" db="EMBL/GenBank/DDBJ databases">
        <authorList>
            <person name="Noorani M."/>
        </authorList>
    </citation>
    <scope>NUCLEOTIDE SEQUENCE [LARGE SCALE GENOMIC DNA]</scope>
    <source>
        <strain evidence="2 3">KCTC 42284</strain>
    </source>
</reference>
<organism evidence="2 3">
    <name type="scientific">Wenzhouxiangella marina</name>
    <dbReference type="NCBI Taxonomy" id="1579979"/>
    <lineage>
        <taxon>Bacteria</taxon>
        <taxon>Pseudomonadati</taxon>
        <taxon>Pseudomonadota</taxon>
        <taxon>Gammaproteobacteria</taxon>
        <taxon>Chromatiales</taxon>
        <taxon>Wenzhouxiangellaceae</taxon>
        <taxon>Wenzhouxiangella</taxon>
    </lineage>
</organism>
<keyword evidence="3" id="KW-1185">Reference proteome</keyword>
<protein>
    <recommendedName>
        <fullName evidence="1">DUF6933 domain-containing protein</fullName>
    </recommendedName>
</protein>
<dbReference type="EMBL" id="CP012154">
    <property type="protein sequence ID" value="AKS43219.1"/>
    <property type="molecule type" value="Genomic_DNA"/>
</dbReference>
<feature type="domain" description="DUF6933" evidence="1">
    <location>
        <begin position="4"/>
        <end position="175"/>
    </location>
</feature>
<dbReference type="AlphaFoldDB" id="A0A0K0XZW6"/>